<feature type="transmembrane region" description="Helical" evidence="1">
    <location>
        <begin position="7"/>
        <end position="24"/>
    </location>
</feature>
<sequence>MGEIQKAMIAVVGVFVIGFILVGASKEQSNEEKEAASQIRSLVAMQEMANQKCPKLIQNKTGTQVYFPSKTDTDKATYVTMEWVGEPGSNFKTASCTLHLSLGGVSKLVIDDKVLIDKKI</sequence>
<keyword evidence="1" id="KW-0812">Transmembrane</keyword>
<keyword evidence="1" id="KW-1133">Transmembrane helix</keyword>
<proteinExistence type="predicted"/>
<evidence type="ECO:0000256" key="1">
    <source>
        <dbReference type="SAM" id="Phobius"/>
    </source>
</evidence>
<keyword evidence="1" id="KW-0472">Membrane</keyword>
<protein>
    <submittedName>
        <fullName evidence="2">Uncharacterized protein</fullName>
    </submittedName>
</protein>
<gene>
    <name evidence="2" type="ORF">A1507_04030</name>
</gene>
<dbReference type="Proteomes" id="UP000077857">
    <property type="component" value="Unassembled WGS sequence"/>
</dbReference>
<accession>A0A177MZY6</accession>
<evidence type="ECO:0000313" key="3">
    <source>
        <dbReference type="Proteomes" id="UP000077857"/>
    </source>
</evidence>
<dbReference type="EMBL" id="LUUJ01000134">
    <property type="protein sequence ID" value="OAI10459.1"/>
    <property type="molecule type" value="Genomic_DNA"/>
</dbReference>
<evidence type="ECO:0000313" key="2">
    <source>
        <dbReference type="EMBL" id="OAI10459.1"/>
    </source>
</evidence>
<comment type="caution">
    <text evidence="2">The sequence shown here is derived from an EMBL/GenBank/DDBJ whole genome shotgun (WGS) entry which is preliminary data.</text>
</comment>
<organism evidence="2 3">
    <name type="scientific">Methylomonas koyamae</name>
    <dbReference type="NCBI Taxonomy" id="702114"/>
    <lineage>
        <taxon>Bacteria</taxon>
        <taxon>Pseudomonadati</taxon>
        <taxon>Pseudomonadota</taxon>
        <taxon>Gammaproteobacteria</taxon>
        <taxon>Methylococcales</taxon>
        <taxon>Methylococcaceae</taxon>
        <taxon>Methylomonas</taxon>
    </lineage>
</organism>
<name>A0A177MZY6_9GAMM</name>
<dbReference type="AlphaFoldDB" id="A0A177MZY6"/>
<dbReference type="RefSeq" id="WP_064042622.1">
    <property type="nucleotide sequence ID" value="NZ_LUUJ01000134.1"/>
</dbReference>
<dbReference type="OrthoDB" id="5569820at2"/>
<reference evidence="2 3" key="1">
    <citation type="submission" date="2016-03" db="EMBL/GenBank/DDBJ databases">
        <authorList>
            <person name="Ploux O."/>
        </authorList>
    </citation>
    <scope>NUCLEOTIDE SEQUENCE [LARGE SCALE GENOMIC DNA]</scope>
    <source>
        <strain evidence="2 3">R-45378</strain>
    </source>
</reference>